<reference evidence="1" key="2">
    <citation type="journal article" date="2015" name="Fish Shellfish Immunol.">
        <title>Early steps in the European eel (Anguilla anguilla)-Vibrio vulnificus interaction in the gills: Role of the RtxA13 toxin.</title>
        <authorList>
            <person name="Callol A."/>
            <person name="Pajuelo D."/>
            <person name="Ebbesson L."/>
            <person name="Teles M."/>
            <person name="MacKenzie S."/>
            <person name="Amaro C."/>
        </authorList>
    </citation>
    <scope>NUCLEOTIDE SEQUENCE</scope>
</reference>
<protein>
    <submittedName>
        <fullName evidence="1">Uncharacterized protein</fullName>
    </submittedName>
</protein>
<evidence type="ECO:0000313" key="1">
    <source>
        <dbReference type="EMBL" id="JAH37813.1"/>
    </source>
</evidence>
<sequence>MFRTTFGSAVDILFSYYVESMLLIVQCSVNLENVMYLNGS</sequence>
<accession>A0A0E9SBE0</accession>
<organism evidence="1">
    <name type="scientific">Anguilla anguilla</name>
    <name type="common">European freshwater eel</name>
    <name type="synonym">Muraena anguilla</name>
    <dbReference type="NCBI Taxonomy" id="7936"/>
    <lineage>
        <taxon>Eukaryota</taxon>
        <taxon>Metazoa</taxon>
        <taxon>Chordata</taxon>
        <taxon>Craniata</taxon>
        <taxon>Vertebrata</taxon>
        <taxon>Euteleostomi</taxon>
        <taxon>Actinopterygii</taxon>
        <taxon>Neopterygii</taxon>
        <taxon>Teleostei</taxon>
        <taxon>Anguilliformes</taxon>
        <taxon>Anguillidae</taxon>
        <taxon>Anguilla</taxon>
    </lineage>
</organism>
<dbReference type="EMBL" id="GBXM01070764">
    <property type="protein sequence ID" value="JAH37813.1"/>
    <property type="molecule type" value="Transcribed_RNA"/>
</dbReference>
<name>A0A0E9SBE0_ANGAN</name>
<proteinExistence type="predicted"/>
<reference evidence="1" key="1">
    <citation type="submission" date="2014-11" db="EMBL/GenBank/DDBJ databases">
        <authorList>
            <person name="Amaro Gonzalez C."/>
        </authorList>
    </citation>
    <scope>NUCLEOTIDE SEQUENCE</scope>
</reference>
<dbReference type="AlphaFoldDB" id="A0A0E9SBE0"/>